<name>A0A7J6SRP8_PEROL</name>
<dbReference type="Pfam" id="PF03092">
    <property type="entry name" value="BT1"/>
    <property type="match status" value="1"/>
</dbReference>
<evidence type="ECO:0000313" key="8">
    <source>
        <dbReference type="Proteomes" id="UP000574390"/>
    </source>
</evidence>
<feature type="transmembrane region" description="Helical" evidence="6">
    <location>
        <begin position="109"/>
        <end position="130"/>
    </location>
</feature>
<keyword evidence="3 6" id="KW-0812">Transmembrane</keyword>
<accession>A0A7J6SRP8</accession>
<sequence length="191" mass="20689">MPHSPAIPRASSAHGSLLNKLPIIGAITMLCKDYGWRLVLMLHFTNHWAKGYSSTMLASSAQFYFRAMNVPGPDIDRLVSVINMPWAMKPWLGVVSDSFPILGYHKLPYMMIMSILGLGGTILVVSLNLVESNASIGAVGLFLANIQLMGYDLLAEAVYSRRLAGVPESGPALVSYVWAGNQLLGLLATLL</sequence>
<dbReference type="PANTHER" id="PTHR31585:SF51">
    <property type="entry name" value="TRANSPORTER, PUTATIVE-RELATED"/>
    <property type="match status" value="1"/>
</dbReference>
<evidence type="ECO:0000256" key="3">
    <source>
        <dbReference type="ARBA" id="ARBA00022692"/>
    </source>
</evidence>
<comment type="subcellular location">
    <subcellularLocation>
        <location evidence="1">Membrane</location>
        <topology evidence="1">Multi-pass membrane protein</topology>
    </subcellularLocation>
</comment>
<feature type="non-terminal residue" evidence="7">
    <location>
        <position position="191"/>
    </location>
</feature>
<keyword evidence="2" id="KW-0813">Transport</keyword>
<keyword evidence="4 6" id="KW-1133">Transmembrane helix</keyword>
<evidence type="ECO:0000256" key="1">
    <source>
        <dbReference type="ARBA" id="ARBA00004141"/>
    </source>
</evidence>
<comment type="caution">
    <text evidence="7">The sequence shown here is derived from an EMBL/GenBank/DDBJ whole genome shotgun (WGS) entry which is preliminary data.</text>
</comment>
<gene>
    <name evidence="7" type="ORF">FOZ62_011530</name>
</gene>
<dbReference type="PANTHER" id="PTHR31585">
    <property type="entry name" value="FOLATE-BIOPTERIN TRANSPORTER 1, CHLOROPLASTIC"/>
    <property type="match status" value="1"/>
</dbReference>
<keyword evidence="5 6" id="KW-0472">Membrane</keyword>
<dbReference type="EMBL" id="JABANM010012791">
    <property type="protein sequence ID" value="KAF4735425.1"/>
    <property type="molecule type" value="Genomic_DNA"/>
</dbReference>
<proteinExistence type="predicted"/>
<reference evidence="7 8" key="1">
    <citation type="submission" date="2020-04" db="EMBL/GenBank/DDBJ databases">
        <title>Perkinsus olseni comparative genomics.</title>
        <authorList>
            <person name="Bogema D.R."/>
        </authorList>
    </citation>
    <scope>NUCLEOTIDE SEQUENCE [LARGE SCALE GENOMIC DNA]</scope>
    <source>
        <strain evidence="7">ATCC PRA-205</strain>
    </source>
</reference>
<evidence type="ECO:0000256" key="6">
    <source>
        <dbReference type="SAM" id="Phobius"/>
    </source>
</evidence>
<dbReference type="InterPro" id="IPR039309">
    <property type="entry name" value="BT1"/>
</dbReference>
<protein>
    <submittedName>
        <fullName evidence="7">Uncharacterized protein</fullName>
    </submittedName>
</protein>
<dbReference type="AlphaFoldDB" id="A0A7J6SRP8"/>
<dbReference type="Proteomes" id="UP000574390">
    <property type="component" value="Unassembled WGS sequence"/>
</dbReference>
<dbReference type="GO" id="GO:0016020">
    <property type="term" value="C:membrane"/>
    <property type="evidence" value="ECO:0007669"/>
    <property type="project" value="UniProtKB-SubCell"/>
</dbReference>
<evidence type="ECO:0000256" key="5">
    <source>
        <dbReference type="ARBA" id="ARBA00023136"/>
    </source>
</evidence>
<evidence type="ECO:0000313" key="7">
    <source>
        <dbReference type="EMBL" id="KAF4735425.1"/>
    </source>
</evidence>
<organism evidence="7 8">
    <name type="scientific">Perkinsus olseni</name>
    <name type="common">Perkinsus atlanticus</name>
    <dbReference type="NCBI Taxonomy" id="32597"/>
    <lineage>
        <taxon>Eukaryota</taxon>
        <taxon>Sar</taxon>
        <taxon>Alveolata</taxon>
        <taxon>Perkinsozoa</taxon>
        <taxon>Perkinsea</taxon>
        <taxon>Perkinsida</taxon>
        <taxon>Perkinsidae</taxon>
        <taxon>Perkinsus</taxon>
    </lineage>
</organism>
<evidence type="ECO:0000256" key="4">
    <source>
        <dbReference type="ARBA" id="ARBA00022989"/>
    </source>
</evidence>
<evidence type="ECO:0000256" key="2">
    <source>
        <dbReference type="ARBA" id="ARBA00022448"/>
    </source>
</evidence>